<evidence type="ECO:0000313" key="3">
    <source>
        <dbReference type="Proteomes" id="UP000051952"/>
    </source>
</evidence>
<gene>
    <name evidence="2" type="ORF">BSAL_70050</name>
</gene>
<feature type="compositionally biased region" description="Basic residues" evidence="1">
    <location>
        <begin position="1"/>
        <end position="10"/>
    </location>
</feature>
<dbReference type="EMBL" id="CYKH01000506">
    <property type="protein sequence ID" value="CUG03183.1"/>
    <property type="molecule type" value="Genomic_DNA"/>
</dbReference>
<dbReference type="InterPro" id="IPR009091">
    <property type="entry name" value="RCC1/BLIP-II"/>
</dbReference>
<proteinExistence type="predicted"/>
<dbReference type="Gene3D" id="2.130.10.30">
    <property type="entry name" value="Regulator of chromosome condensation 1/beta-lactamase-inhibitor protein II"/>
    <property type="match status" value="1"/>
</dbReference>
<feature type="compositionally biased region" description="Basic and acidic residues" evidence="1">
    <location>
        <begin position="11"/>
        <end position="23"/>
    </location>
</feature>
<feature type="region of interest" description="Disordered" evidence="1">
    <location>
        <begin position="139"/>
        <end position="160"/>
    </location>
</feature>
<name>A0A0S4IRQ3_BODSA</name>
<reference evidence="3" key="1">
    <citation type="submission" date="2015-09" db="EMBL/GenBank/DDBJ databases">
        <authorList>
            <consortium name="Pathogen Informatics"/>
        </authorList>
    </citation>
    <scope>NUCLEOTIDE SEQUENCE [LARGE SCALE GENOMIC DNA]</scope>
    <source>
        <strain evidence="3">Lake Konstanz</strain>
    </source>
</reference>
<dbReference type="SUPFAM" id="SSF50985">
    <property type="entry name" value="RCC1/BLIP-II"/>
    <property type="match status" value="1"/>
</dbReference>
<accession>A0A0S4IRQ3</accession>
<sequence>MRHGRPRRHVLPPDDWHGAQERRKQRERLLRPRRAICCGDYHSIALWEHSAHRVSLFVAGRNHCGQLTPWAAYSIASQFTAVDPTYRIPLIHSAVAHRYITIVVDAQGSAWIFGSTAKPPFISQLDGATLLYEKDRLKPSAGTPTKAKHNRGDCSSTAPSAECTSPLLLKRNANVHALVFSFHLLDYIVCSSFP</sequence>
<evidence type="ECO:0000256" key="1">
    <source>
        <dbReference type="SAM" id="MobiDB-lite"/>
    </source>
</evidence>
<keyword evidence="3" id="KW-1185">Reference proteome</keyword>
<organism evidence="2 3">
    <name type="scientific">Bodo saltans</name>
    <name type="common">Flagellated protozoan</name>
    <dbReference type="NCBI Taxonomy" id="75058"/>
    <lineage>
        <taxon>Eukaryota</taxon>
        <taxon>Discoba</taxon>
        <taxon>Euglenozoa</taxon>
        <taxon>Kinetoplastea</taxon>
        <taxon>Metakinetoplastina</taxon>
        <taxon>Eubodonida</taxon>
        <taxon>Bodonidae</taxon>
        <taxon>Bodo</taxon>
    </lineage>
</organism>
<dbReference type="VEuPathDB" id="TriTrypDB:BSAL_70050"/>
<dbReference type="AlphaFoldDB" id="A0A0S4IRQ3"/>
<feature type="region of interest" description="Disordered" evidence="1">
    <location>
        <begin position="1"/>
        <end position="23"/>
    </location>
</feature>
<evidence type="ECO:0000313" key="2">
    <source>
        <dbReference type="EMBL" id="CUG03183.1"/>
    </source>
</evidence>
<dbReference type="Proteomes" id="UP000051952">
    <property type="component" value="Unassembled WGS sequence"/>
</dbReference>
<protein>
    <submittedName>
        <fullName evidence="2">Uncharacterized protein</fullName>
    </submittedName>
</protein>